<keyword evidence="3" id="KW-1185">Reference proteome</keyword>
<evidence type="ECO:0000313" key="2">
    <source>
        <dbReference type="EMBL" id="KIM74101.1"/>
    </source>
</evidence>
<protein>
    <submittedName>
        <fullName evidence="2">Uncharacterized protein</fullName>
    </submittedName>
</protein>
<dbReference type="EMBL" id="KN833066">
    <property type="protein sequence ID" value="KIM74101.1"/>
    <property type="molecule type" value="Genomic_DNA"/>
</dbReference>
<feature type="compositionally biased region" description="Basic and acidic residues" evidence="1">
    <location>
        <begin position="118"/>
        <end position="136"/>
    </location>
</feature>
<accession>A0A0C3F2I7</accession>
<dbReference type="HOGENOM" id="CLU_1482557_0_0_1"/>
<proteinExistence type="predicted"/>
<feature type="region of interest" description="Disordered" evidence="1">
    <location>
        <begin position="118"/>
        <end position="182"/>
    </location>
</feature>
<name>A0A0C3F2I7_PILCF</name>
<feature type="compositionally biased region" description="Polar residues" evidence="1">
    <location>
        <begin position="162"/>
        <end position="182"/>
    </location>
</feature>
<dbReference type="InParanoid" id="A0A0C3F2I7"/>
<sequence>MMSSSELVQRKISCENEAVQFVPITDDLSFIQIQPHPPNTSYSLYFPLRRFSNSLVDNPSSKNRQKNTHHLQHDSIMMFLLLIFQIPPAHHPFCHSTSPFLRIQRQGSGLWRYCSHSEMKTKERRAPPPRKGKDVYSGDAYASPPPFSSSTSANPVVPKTSVRPQTGTSNASTGDSSAISPI</sequence>
<gene>
    <name evidence="2" type="ORF">PILCRDRAFT_711995</name>
</gene>
<organism evidence="2 3">
    <name type="scientific">Piloderma croceum (strain F 1598)</name>
    <dbReference type="NCBI Taxonomy" id="765440"/>
    <lineage>
        <taxon>Eukaryota</taxon>
        <taxon>Fungi</taxon>
        <taxon>Dikarya</taxon>
        <taxon>Basidiomycota</taxon>
        <taxon>Agaricomycotina</taxon>
        <taxon>Agaricomycetes</taxon>
        <taxon>Agaricomycetidae</taxon>
        <taxon>Atheliales</taxon>
        <taxon>Atheliaceae</taxon>
        <taxon>Piloderma</taxon>
    </lineage>
</organism>
<dbReference type="Proteomes" id="UP000054166">
    <property type="component" value="Unassembled WGS sequence"/>
</dbReference>
<dbReference type="AlphaFoldDB" id="A0A0C3F2I7"/>
<reference evidence="2 3" key="1">
    <citation type="submission" date="2014-04" db="EMBL/GenBank/DDBJ databases">
        <authorList>
            <consortium name="DOE Joint Genome Institute"/>
            <person name="Kuo A."/>
            <person name="Tarkka M."/>
            <person name="Buscot F."/>
            <person name="Kohler A."/>
            <person name="Nagy L.G."/>
            <person name="Floudas D."/>
            <person name="Copeland A."/>
            <person name="Barry K.W."/>
            <person name="Cichocki N."/>
            <person name="Veneault-Fourrey C."/>
            <person name="LaButti K."/>
            <person name="Lindquist E.A."/>
            <person name="Lipzen A."/>
            <person name="Lundell T."/>
            <person name="Morin E."/>
            <person name="Murat C."/>
            <person name="Sun H."/>
            <person name="Tunlid A."/>
            <person name="Henrissat B."/>
            <person name="Grigoriev I.V."/>
            <person name="Hibbett D.S."/>
            <person name="Martin F."/>
            <person name="Nordberg H.P."/>
            <person name="Cantor M.N."/>
            <person name="Hua S.X."/>
        </authorList>
    </citation>
    <scope>NUCLEOTIDE SEQUENCE [LARGE SCALE GENOMIC DNA]</scope>
    <source>
        <strain evidence="2 3">F 1598</strain>
    </source>
</reference>
<evidence type="ECO:0000256" key="1">
    <source>
        <dbReference type="SAM" id="MobiDB-lite"/>
    </source>
</evidence>
<reference evidence="3" key="2">
    <citation type="submission" date="2015-01" db="EMBL/GenBank/DDBJ databases">
        <title>Evolutionary Origins and Diversification of the Mycorrhizal Mutualists.</title>
        <authorList>
            <consortium name="DOE Joint Genome Institute"/>
            <consortium name="Mycorrhizal Genomics Consortium"/>
            <person name="Kohler A."/>
            <person name="Kuo A."/>
            <person name="Nagy L.G."/>
            <person name="Floudas D."/>
            <person name="Copeland A."/>
            <person name="Barry K.W."/>
            <person name="Cichocki N."/>
            <person name="Veneault-Fourrey C."/>
            <person name="LaButti K."/>
            <person name="Lindquist E.A."/>
            <person name="Lipzen A."/>
            <person name="Lundell T."/>
            <person name="Morin E."/>
            <person name="Murat C."/>
            <person name="Riley R."/>
            <person name="Ohm R."/>
            <person name="Sun H."/>
            <person name="Tunlid A."/>
            <person name="Henrissat B."/>
            <person name="Grigoriev I.V."/>
            <person name="Hibbett D.S."/>
            <person name="Martin F."/>
        </authorList>
    </citation>
    <scope>NUCLEOTIDE SEQUENCE [LARGE SCALE GENOMIC DNA]</scope>
    <source>
        <strain evidence="3">F 1598</strain>
    </source>
</reference>
<evidence type="ECO:0000313" key="3">
    <source>
        <dbReference type="Proteomes" id="UP000054166"/>
    </source>
</evidence>